<dbReference type="AlphaFoldDB" id="A0AAX6EKG1"/>
<accession>A0AAX6EKG1</accession>
<evidence type="ECO:0000313" key="2">
    <source>
        <dbReference type="EMBL" id="KAJ6804428.1"/>
    </source>
</evidence>
<dbReference type="InterPro" id="IPR016024">
    <property type="entry name" value="ARM-type_fold"/>
</dbReference>
<dbReference type="InterPro" id="IPR000225">
    <property type="entry name" value="Armadillo"/>
</dbReference>
<dbReference type="PANTHER" id="PTHR45958:SF6">
    <property type="entry name" value="U-BOX DOMAIN-CONTAINING PROTEIN 43"/>
    <property type="match status" value="1"/>
</dbReference>
<dbReference type="EMBL" id="JANAVB010035820">
    <property type="protein sequence ID" value="KAJ6804428.1"/>
    <property type="molecule type" value="Genomic_DNA"/>
</dbReference>
<dbReference type="Proteomes" id="UP001140949">
    <property type="component" value="Unassembled WGS sequence"/>
</dbReference>
<dbReference type="Gene3D" id="1.25.10.10">
    <property type="entry name" value="Leucine-rich Repeat Variant"/>
    <property type="match status" value="1"/>
</dbReference>
<dbReference type="InterPro" id="IPR011989">
    <property type="entry name" value="ARM-like"/>
</dbReference>
<sequence length="317" mass="33745">MSSSDSENASTVERAEKTLENLENCENNVKQMAENGRLLPLLTSLLEGSPEIQLSMVSFLGELVLSNDVKVFVAQTAGSALVHFLRSPNMQDREAALKSLNPISSYEASAKILVQVGVLPPLVKDLFTVGSNSVPMRLKEVSATVLANVVSSGADFESSPLDHDNQTLISEDIVHNLLHLISNTGPTIACSLLQVLVGLTTSSSTVLNIISAIKSSGATISLIQFVEAPQRDLRVASIKLLHNISPYMGQELADSLRVTAGQLGSLIKIISENNGTSEEQAAAIGLLAELPERNLGLTKRLLSEGALNVVISKVVKI</sequence>
<evidence type="ECO:0000313" key="3">
    <source>
        <dbReference type="Proteomes" id="UP001140949"/>
    </source>
</evidence>
<feature type="coiled-coil region" evidence="1">
    <location>
        <begin position="8"/>
        <end position="35"/>
    </location>
</feature>
<dbReference type="SMART" id="SM00185">
    <property type="entry name" value="ARM"/>
    <property type="match status" value="2"/>
</dbReference>
<keyword evidence="3" id="KW-1185">Reference proteome</keyword>
<name>A0AAX6EKG1_IRIPA</name>
<protein>
    <submittedName>
        <fullName evidence="2">U-box domain-containing protein 44-like</fullName>
    </submittedName>
</protein>
<keyword evidence="1" id="KW-0175">Coiled coil</keyword>
<dbReference type="PANTHER" id="PTHR45958">
    <property type="entry name" value="RING-TYPE E3 UBIQUITIN TRANSFERASE"/>
    <property type="match status" value="1"/>
</dbReference>
<dbReference type="SUPFAM" id="SSF48371">
    <property type="entry name" value="ARM repeat"/>
    <property type="match status" value="1"/>
</dbReference>
<comment type="caution">
    <text evidence="2">The sequence shown here is derived from an EMBL/GenBank/DDBJ whole genome shotgun (WGS) entry which is preliminary data.</text>
</comment>
<dbReference type="InterPro" id="IPR052608">
    <property type="entry name" value="U-box_domain_protein"/>
</dbReference>
<reference evidence="2" key="1">
    <citation type="journal article" date="2023" name="GigaByte">
        <title>Genome assembly of the bearded iris, Iris pallida Lam.</title>
        <authorList>
            <person name="Bruccoleri R.E."/>
            <person name="Oakeley E.J."/>
            <person name="Faust A.M.E."/>
            <person name="Altorfer M."/>
            <person name="Dessus-Babus S."/>
            <person name="Burckhardt D."/>
            <person name="Oertli M."/>
            <person name="Naumann U."/>
            <person name="Petersen F."/>
            <person name="Wong J."/>
        </authorList>
    </citation>
    <scope>NUCLEOTIDE SEQUENCE</scope>
    <source>
        <strain evidence="2">GSM-AAB239-AS_SAM_17_03QT</strain>
    </source>
</reference>
<organism evidence="2 3">
    <name type="scientific">Iris pallida</name>
    <name type="common">Sweet iris</name>
    <dbReference type="NCBI Taxonomy" id="29817"/>
    <lineage>
        <taxon>Eukaryota</taxon>
        <taxon>Viridiplantae</taxon>
        <taxon>Streptophyta</taxon>
        <taxon>Embryophyta</taxon>
        <taxon>Tracheophyta</taxon>
        <taxon>Spermatophyta</taxon>
        <taxon>Magnoliopsida</taxon>
        <taxon>Liliopsida</taxon>
        <taxon>Asparagales</taxon>
        <taxon>Iridaceae</taxon>
        <taxon>Iridoideae</taxon>
        <taxon>Irideae</taxon>
        <taxon>Iris</taxon>
    </lineage>
</organism>
<gene>
    <name evidence="2" type="ORF">M6B38_183190</name>
</gene>
<reference evidence="2" key="2">
    <citation type="submission" date="2023-04" db="EMBL/GenBank/DDBJ databases">
        <authorList>
            <person name="Bruccoleri R.E."/>
            <person name="Oakeley E.J."/>
            <person name="Faust A.-M."/>
            <person name="Dessus-Babus S."/>
            <person name="Altorfer M."/>
            <person name="Burckhardt D."/>
            <person name="Oertli M."/>
            <person name="Naumann U."/>
            <person name="Petersen F."/>
            <person name="Wong J."/>
        </authorList>
    </citation>
    <scope>NUCLEOTIDE SEQUENCE</scope>
    <source>
        <strain evidence="2">GSM-AAB239-AS_SAM_17_03QT</strain>
        <tissue evidence="2">Leaf</tissue>
    </source>
</reference>
<proteinExistence type="predicted"/>
<evidence type="ECO:0000256" key="1">
    <source>
        <dbReference type="SAM" id="Coils"/>
    </source>
</evidence>